<accession>A0A7J8C554</accession>
<dbReference type="InterPro" id="IPR050169">
    <property type="entry name" value="Krueppel_C2H2_ZnF"/>
</dbReference>
<feature type="domain" description="KRAB" evidence="2">
    <location>
        <begin position="19"/>
        <end position="99"/>
    </location>
</feature>
<dbReference type="PANTHER" id="PTHR23232">
    <property type="entry name" value="KRAB DOMAIN C2H2 ZINC FINGER"/>
    <property type="match status" value="1"/>
</dbReference>
<dbReference type="GO" id="GO:0006355">
    <property type="term" value="P:regulation of DNA-templated transcription"/>
    <property type="evidence" value="ECO:0007669"/>
    <property type="project" value="InterPro"/>
</dbReference>
<dbReference type="SUPFAM" id="SSF109640">
    <property type="entry name" value="KRAB domain (Kruppel-associated box)"/>
    <property type="match status" value="1"/>
</dbReference>
<evidence type="ECO:0000313" key="3">
    <source>
        <dbReference type="EMBL" id="KAF6405952.1"/>
    </source>
</evidence>
<dbReference type="InterPro" id="IPR001909">
    <property type="entry name" value="KRAB"/>
</dbReference>
<dbReference type="Gene3D" id="6.10.140.140">
    <property type="match status" value="1"/>
</dbReference>
<dbReference type="PANTHER" id="PTHR23232:SF158">
    <property type="entry name" value="KRAB DOMAIN-CONTAINING PROTEIN 5"/>
    <property type="match status" value="1"/>
</dbReference>
<keyword evidence="1" id="KW-0812">Transmembrane</keyword>
<proteinExistence type="predicted"/>
<keyword evidence="1" id="KW-0472">Membrane</keyword>
<feature type="transmembrane region" description="Helical" evidence="1">
    <location>
        <begin position="120"/>
        <end position="138"/>
    </location>
</feature>
<name>A0A7J8C554_ROUAE</name>
<reference evidence="3 4" key="1">
    <citation type="journal article" date="2020" name="Nature">
        <title>Six reference-quality genomes reveal evolution of bat adaptations.</title>
        <authorList>
            <person name="Jebb D."/>
            <person name="Huang Z."/>
            <person name="Pippel M."/>
            <person name="Hughes G.M."/>
            <person name="Lavrichenko K."/>
            <person name="Devanna P."/>
            <person name="Winkler S."/>
            <person name="Jermiin L.S."/>
            <person name="Skirmuntt E.C."/>
            <person name="Katzourakis A."/>
            <person name="Burkitt-Gray L."/>
            <person name="Ray D.A."/>
            <person name="Sullivan K.A.M."/>
            <person name="Roscito J.G."/>
            <person name="Kirilenko B.M."/>
            <person name="Davalos L.M."/>
            <person name="Corthals A.P."/>
            <person name="Power M.L."/>
            <person name="Jones G."/>
            <person name="Ransome R.D."/>
            <person name="Dechmann D.K.N."/>
            <person name="Locatelli A.G."/>
            <person name="Puechmaille S.J."/>
            <person name="Fedrigo O."/>
            <person name="Jarvis E.D."/>
            <person name="Hiller M."/>
            <person name="Vernes S.C."/>
            <person name="Myers E.W."/>
            <person name="Teeling E.C."/>
        </authorList>
    </citation>
    <scope>NUCLEOTIDE SEQUENCE [LARGE SCALE GENOMIC DNA]</scope>
    <source>
        <strain evidence="3">MRouAeg1</strain>
        <tissue evidence="3">Muscle</tissue>
    </source>
</reference>
<dbReference type="InterPro" id="IPR036051">
    <property type="entry name" value="KRAB_dom_sf"/>
</dbReference>
<sequence length="139" mass="15369">MVSWLGRVDGPQLSLMEAVTFGDVAVHFSREEWQCLDPGQRALYKEVMLENHSSVAGLELICTTFLALDPRGQKAGLDQFCHGTVVFIFPNKQLLVLPSVFCGGGVCMSLSVSLTPALPLLFFSFFFIWMCCIVLFPTS</sequence>
<comment type="caution">
    <text evidence="3">The sequence shown here is derived from an EMBL/GenBank/DDBJ whole genome shotgun (WGS) entry which is preliminary data.</text>
</comment>
<dbReference type="AlphaFoldDB" id="A0A7J8C554"/>
<dbReference type="CDD" id="cd07765">
    <property type="entry name" value="KRAB_A-box"/>
    <property type="match status" value="1"/>
</dbReference>
<keyword evidence="1" id="KW-1133">Transmembrane helix</keyword>
<keyword evidence="4" id="KW-1185">Reference proteome</keyword>
<dbReference type="Proteomes" id="UP000593571">
    <property type="component" value="Unassembled WGS sequence"/>
</dbReference>
<protein>
    <submittedName>
        <fullName evidence="3">Zinc finger protein 7</fullName>
    </submittedName>
</protein>
<evidence type="ECO:0000256" key="1">
    <source>
        <dbReference type="SAM" id="Phobius"/>
    </source>
</evidence>
<dbReference type="Pfam" id="PF01352">
    <property type="entry name" value="KRAB"/>
    <property type="match status" value="1"/>
</dbReference>
<gene>
    <name evidence="3" type="ORF">HJG63_021291</name>
</gene>
<dbReference type="PROSITE" id="PS50805">
    <property type="entry name" value="KRAB"/>
    <property type="match status" value="1"/>
</dbReference>
<evidence type="ECO:0000313" key="4">
    <source>
        <dbReference type="Proteomes" id="UP000593571"/>
    </source>
</evidence>
<dbReference type="SMART" id="SM00349">
    <property type="entry name" value="KRAB"/>
    <property type="match status" value="1"/>
</dbReference>
<evidence type="ECO:0000259" key="2">
    <source>
        <dbReference type="PROSITE" id="PS50805"/>
    </source>
</evidence>
<organism evidence="3 4">
    <name type="scientific">Rousettus aegyptiacus</name>
    <name type="common">Egyptian fruit bat</name>
    <name type="synonym">Pteropus aegyptiacus</name>
    <dbReference type="NCBI Taxonomy" id="9407"/>
    <lineage>
        <taxon>Eukaryota</taxon>
        <taxon>Metazoa</taxon>
        <taxon>Chordata</taxon>
        <taxon>Craniata</taxon>
        <taxon>Vertebrata</taxon>
        <taxon>Euteleostomi</taxon>
        <taxon>Mammalia</taxon>
        <taxon>Eutheria</taxon>
        <taxon>Laurasiatheria</taxon>
        <taxon>Chiroptera</taxon>
        <taxon>Yinpterochiroptera</taxon>
        <taxon>Pteropodoidea</taxon>
        <taxon>Pteropodidae</taxon>
        <taxon>Rousettinae</taxon>
        <taxon>Rousettus</taxon>
    </lineage>
</organism>
<dbReference type="EMBL" id="JACASE010000015">
    <property type="protein sequence ID" value="KAF6405952.1"/>
    <property type="molecule type" value="Genomic_DNA"/>
</dbReference>